<evidence type="ECO:0000256" key="2">
    <source>
        <dbReference type="SAM" id="Phobius"/>
    </source>
</evidence>
<feature type="region of interest" description="Disordered" evidence="1">
    <location>
        <begin position="235"/>
        <end position="261"/>
    </location>
</feature>
<feature type="transmembrane region" description="Helical" evidence="2">
    <location>
        <begin position="453"/>
        <end position="473"/>
    </location>
</feature>
<feature type="transmembrane region" description="Helical" evidence="2">
    <location>
        <begin position="267"/>
        <end position="288"/>
    </location>
</feature>
<sequence length="484" mass="51795">MRSPDTRVAERRPREGSTPRNALSYAVLVFLAGFGALHTLALIEGYPDDLREPFTYWSETLGHAIFLPMAAAGWHLAGAQLPRTPLSHHAGKVGALLALALSAMVQLIWLFTLHPAPSWLLPQPHSFSLVGWYHAAFTCLVTALIGQQIGEYIASTSRPCVATDVPPEKHRLRRTGVGVGWAGLMGMFVAVLADHLPHLADPGSQATVGAALLLAAGPLLAGALLRPVRSPGWPQNPGEPKGTISPMTHSSHIRPEGARSPGRRESYVVSVAFAVTAFILGFVVLLALDLTVEPTSGGARVYSFWSTMLGYSLFLPATLASWQLARAQFPPSSAGRLVGVLVGLLAAAVMLYCQAVWILDPDPRPNWTLGAPHSFNLLGWYNTVFTVAVSGIGGFIIGDLLTRLNSGPGVREMPKERRQVALAGLTLGTAGLVAFGVTVLLDHVAYLDHFSSQATVITTLLVTGIMILVLRLMRPDTRSLHTEP</sequence>
<keyword evidence="4" id="KW-1185">Reference proteome</keyword>
<feature type="transmembrane region" description="Helical" evidence="2">
    <location>
        <begin position="337"/>
        <end position="359"/>
    </location>
</feature>
<feature type="transmembrane region" description="Helical" evidence="2">
    <location>
        <begin position="175"/>
        <end position="193"/>
    </location>
</feature>
<feature type="transmembrane region" description="Helical" evidence="2">
    <location>
        <begin position="93"/>
        <end position="112"/>
    </location>
</feature>
<feature type="transmembrane region" description="Helical" evidence="2">
    <location>
        <begin position="21"/>
        <end position="43"/>
    </location>
</feature>
<evidence type="ECO:0000313" key="3">
    <source>
        <dbReference type="EMBL" id="MDR7330414.1"/>
    </source>
</evidence>
<feature type="transmembrane region" description="Helical" evidence="2">
    <location>
        <begin position="205"/>
        <end position="225"/>
    </location>
</feature>
<keyword evidence="2" id="KW-0812">Transmembrane</keyword>
<feature type="transmembrane region" description="Helical" evidence="2">
    <location>
        <begin position="379"/>
        <end position="401"/>
    </location>
</feature>
<keyword evidence="2" id="KW-1133">Transmembrane helix</keyword>
<keyword evidence="2" id="KW-0472">Membrane</keyword>
<dbReference type="Proteomes" id="UP001180840">
    <property type="component" value="Unassembled WGS sequence"/>
</dbReference>
<proteinExistence type="predicted"/>
<comment type="caution">
    <text evidence="3">The sequence shown here is derived from an EMBL/GenBank/DDBJ whole genome shotgun (WGS) entry which is preliminary data.</text>
</comment>
<accession>A0ABU1ZZR2</accession>
<organism evidence="3 4">
    <name type="scientific">Corynebacterium guangdongense</name>
    <dbReference type="NCBI Taxonomy" id="1783348"/>
    <lineage>
        <taxon>Bacteria</taxon>
        <taxon>Bacillati</taxon>
        <taxon>Actinomycetota</taxon>
        <taxon>Actinomycetes</taxon>
        <taxon>Mycobacteriales</taxon>
        <taxon>Corynebacteriaceae</taxon>
        <taxon>Corynebacterium</taxon>
    </lineage>
</organism>
<evidence type="ECO:0000313" key="4">
    <source>
        <dbReference type="Proteomes" id="UP001180840"/>
    </source>
</evidence>
<feature type="transmembrane region" description="Helical" evidence="2">
    <location>
        <begin position="422"/>
        <end position="441"/>
    </location>
</feature>
<name>A0ABU1ZZR2_9CORY</name>
<feature type="transmembrane region" description="Helical" evidence="2">
    <location>
        <begin position="132"/>
        <end position="154"/>
    </location>
</feature>
<reference evidence="3" key="1">
    <citation type="submission" date="2023-07" db="EMBL/GenBank/DDBJ databases">
        <title>Sequencing the genomes of 1000 actinobacteria strains.</title>
        <authorList>
            <person name="Klenk H.-P."/>
        </authorList>
    </citation>
    <scope>NUCLEOTIDE SEQUENCE</scope>
    <source>
        <strain evidence="3">DSM 107476</strain>
    </source>
</reference>
<gene>
    <name evidence="3" type="ORF">J2S39_002090</name>
</gene>
<feature type="transmembrane region" description="Helical" evidence="2">
    <location>
        <begin position="308"/>
        <end position="325"/>
    </location>
</feature>
<dbReference type="RefSeq" id="WP_290196090.1">
    <property type="nucleotide sequence ID" value="NZ_CP047654.1"/>
</dbReference>
<dbReference type="EMBL" id="JAVDXZ010000001">
    <property type="protein sequence ID" value="MDR7330414.1"/>
    <property type="molecule type" value="Genomic_DNA"/>
</dbReference>
<feature type="transmembrane region" description="Helical" evidence="2">
    <location>
        <begin position="63"/>
        <end position="81"/>
    </location>
</feature>
<evidence type="ECO:0000256" key="1">
    <source>
        <dbReference type="SAM" id="MobiDB-lite"/>
    </source>
</evidence>
<protein>
    <submittedName>
        <fullName evidence="3">Na+/proline symporter</fullName>
    </submittedName>
</protein>